<comment type="caution">
    <text evidence="2">The sequence shown here is derived from an EMBL/GenBank/DDBJ whole genome shotgun (WGS) entry which is preliminary data.</text>
</comment>
<proteinExistence type="predicted"/>
<organism evidence="2 3">
    <name type="scientific">Streptomyces typhae</name>
    <dbReference type="NCBI Taxonomy" id="2681492"/>
    <lineage>
        <taxon>Bacteria</taxon>
        <taxon>Bacillati</taxon>
        <taxon>Actinomycetota</taxon>
        <taxon>Actinomycetes</taxon>
        <taxon>Kitasatosporales</taxon>
        <taxon>Streptomycetaceae</taxon>
        <taxon>Streptomyces</taxon>
    </lineage>
</organism>
<dbReference type="AlphaFoldDB" id="A0A6L6X0Y0"/>
<evidence type="ECO:0000313" key="3">
    <source>
        <dbReference type="Proteomes" id="UP000483802"/>
    </source>
</evidence>
<accession>A0A6L6X0Y0</accession>
<dbReference type="EMBL" id="WPNZ01000012">
    <property type="protein sequence ID" value="MVO87465.1"/>
    <property type="molecule type" value="Genomic_DNA"/>
</dbReference>
<protein>
    <submittedName>
        <fullName evidence="2">Uncharacterized protein</fullName>
    </submittedName>
</protein>
<dbReference type="RefSeq" id="WP_157167089.1">
    <property type="nucleotide sequence ID" value="NZ_WPNZ01000012.1"/>
</dbReference>
<evidence type="ECO:0000313" key="2">
    <source>
        <dbReference type="EMBL" id="MVO87465.1"/>
    </source>
</evidence>
<feature type="region of interest" description="Disordered" evidence="1">
    <location>
        <begin position="30"/>
        <end position="85"/>
    </location>
</feature>
<keyword evidence="3" id="KW-1185">Reference proteome</keyword>
<evidence type="ECO:0000256" key="1">
    <source>
        <dbReference type="SAM" id="MobiDB-lite"/>
    </source>
</evidence>
<dbReference type="Proteomes" id="UP000483802">
    <property type="component" value="Unassembled WGS sequence"/>
</dbReference>
<name>A0A6L6X0Y0_9ACTN</name>
<reference evidence="2 3" key="1">
    <citation type="submission" date="2019-11" db="EMBL/GenBank/DDBJ databases">
        <title>Streptomyces typhae sp. nov., a novel endophytic actinomycete isolated from the root of cattail pollen (Typha angustifolia L.).</title>
        <authorList>
            <person name="Peng C."/>
        </authorList>
    </citation>
    <scope>NUCLEOTIDE SEQUENCE [LARGE SCALE GENOMIC DNA]</scope>
    <source>
        <strain evidence="3">p1417</strain>
    </source>
</reference>
<sequence length="252" mass="26843">MNELVAAGYVKRARLQDPETGRWVTITTVTDVPESPGSPTDRLPTVGLPTGLDDGGSPQGKKTDSKDTTTPTQPAPDEAQQVGAMGEGESTFLRQLAREMTHEARRILGRVSLHASLPLAASDVERLAPALVPWLRDDHSERDILQCLTANLPAKIVSVPGLVSHRLTNFTPERTSPPTPPRASVRATCETCRAPFPAGHCGGVCRSCQDQEAGTTAFSPDTGAFLMATIRQRRDAGTVKGTSHRGFASISA</sequence>
<gene>
    <name evidence="2" type="ORF">GPA10_22540</name>
</gene>